<accession>A0A2Z3H3E4</accession>
<dbReference type="AlphaFoldDB" id="A0A2Z3H3E4"/>
<evidence type="ECO:0000259" key="7">
    <source>
        <dbReference type="PROSITE" id="PS50011"/>
    </source>
</evidence>
<dbReference type="Gene3D" id="1.25.40.10">
    <property type="entry name" value="Tetratricopeptide repeat domain"/>
    <property type="match status" value="3"/>
</dbReference>
<gene>
    <name evidence="8" type="ORF">C1280_18885</name>
</gene>
<dbReference type="PANTHER" id="PTHR43289:SF34">
    <property type="entry name" value="SERINE_THREONINE-PROTEIN KINASE YBDM-RELATED"/>
    <property type="match status" value="1"/>
</dbReference>
<keyword evidence="2 6" id="KW-0547">Nucleotide-binding</keyword>
<reference evidence="8 9" key="1">
    <citation type="submission" date="2018-01" db="EMBL/GenBank/DDBJ databases">
        <title>G. obscuriglobus.</title>
        <authorList>
            <person name="Franke J."/>
            <person name="Blomberg W."/>
            <person name="Selmecki A."/>
        </authorList>
    </citation>
    <scope>NUCLEOTIDE SEQUENCE [LARGE SCALE GENOMIC DNA]</scope>
    <source>
        <strain evidence="8 9">DSM 5831</strain>
    </source>
</reference>
<keyword evidence="5" id="KW-0802">TPR repeat</keyword>
<name>A0A2Z3H3E4_9BACT</name>
<dbReference type="Pfam" id="PF00069">
    <property type="entry name" value="Pkinase"/>
    <property type="match status" value="1"/>
</dbReference>
<keyword evidence="3" id="KW-0418">Kinase</keyword>
<dbReference type="Proteomes" id="UP000245802">
    <property type="component" value="Chromosome"/>
</dbReference>
<evidence type="ECO:0000256" key="5">
    <source>
        <dbReference type="PROSITE-ProRule" id="PRU00339"/>
    </source>
</evidence>
<dbReference type="InterPro" id="IPR011990">
    <property type="entry name" value="TPR-like_helical_dom_sf"/>
</dbReference>
<evidence type="ECO:0000256" key="3">
    <source>
        <dbReference type="ARBA" id="ARBA00022777"/>
    </source>
</evidence>
<dbReference type="PROSITE" id="PS50011">
    <property type="entry name" value="PROTEIN_KINASE_DOM"/>
    <property type="match status" value="1"/>
</dbReference>
<dbReference type="EMBL" id="CP025958">
    <property type="protein sequence ID" value="AWM38842.1"/>
    <property type="molecule type" value="Genomic_DNA"/>
</dbReference>
<feature type="binding site" evidence="6">
    <location>
        <position position="238"/>
    </location>
    <ligand>
        <name>ATP</name>
        <dbReference type="ChEBI" id="CHEBI:30616"/>
    </ligand>
</feature>
<keyword evidence="9" id="KW-1185">Reference proteome</keyword>
<dbReference type="SUPFAM" id="SSF56112">
    <property type="entry name" value="Protein kinase-like (PK-like)"/>
    <property type="match status" value="1"/>
</dbReference>
<dbReference type="SMART" id="SM00220">
    <property type="entry name" value="S_TKc"/>
    <property type="match status" value="1"/>
</dbReference>
<organism evidence="8 9">
    <name type="scientific">Gemmata obscuriglobus</name>
    <dbReference type="NCBI Taxonomy" id="114"/>
    <lineage>
        <taxon>Bacteria</taxon>
        <taxon>Pseudomonadati</taxon>
        <taxon>Planctomycetota</taxon>
        <taxon>Planctomycetia</taxon>
        <taxon>Gemmatales</taxon>
        <taxon>Gemmataceae</taxon>
        <taxon>Gemmata</taxon>
    </lineage>
</organism>
<dbReference type="GO" id="GO:0005524">
    <property type="term" value="F:ATP binding"/>
    <property type="evidence" value="ECO:0007669"/>
    <property type="project" value="UniProtKB-UniRule"/>
</dbReference>
<keyword evidence="1" id="KW-0808">Transferase</keyword>
<dbReference type="GO" id="GO:0004674">
    <property type="term" value="F:protein serine/threonine kinase activity"/>
    <property type="evidence" value="ECO:0007669"/>
    <property type="project" value="TreeGrafter"/>
</dbReference>
<dbReference type="PROSITE" id="PS50293">
    <property type="entry name" value="TPR_REGION"/>
    <property type="match status" value="1"/>
</dbReference>
<feature type="repeat" description="TPR" evidence="5">
    <location>
        <begin position="816"/>
        <end position="849"/>
    </location>
</feature>
<dbReference type="InterPro" id="IPR000719">
    <property type="entry name" value="Prot_kinase_dom"/>
</dbReference>
<dbReference type="InterPro" id="IPR011009">
    <property type="entry name" value="Kinase-like_dom_sf"/>
</dbReference>
<sequence length="1093" mass="119408">MKLSVATHSLAAELAHRVEAFELALETDPNADFARQLPAVDHPLYLAVLGELVRVDLELAWTRGRPKRVSEYTARFPAVLTNPALLAAVAFEEYRQRVRAGETPRPEEYANKYGVPTSGWAELGSEVQTPRPGSVSAADAATDRIMGPQPRDEFRTAEVPQLQRTHDRLGAPPLPNARAQALAEADALSDWQDSVSSLPDVGTDFVGFFLAKELGRGAFGRVYLARQGDLAGRPVALKVARGLGAESNTLAQLQHPNIVPIYSYHSAGPFQAVCMPFLGGTTLAGVVQSLSRRASVPNSGKEIRSTLVGGRFDSSTRTGSMGGSVIYPHEVPAPASSAASEGAALEAAEGWARLDQFPYVEAVLAIGGQLAEGLAHAHRRGILHRDLKPANVLLADDGRPMLLDFNLAEDTKLRGSAERAMMGGTLPYMAPEHLEAFRTGEGTLDPRCDVYGLGVILFELLTGRHPFPLRRGYPRVTVPQMIADRAAAPSVRALNPAVSPGAEAIVRRCLAPNPSDRYQRADDLREDIDRHLANRPLKFAPEPSVRERARKWARRHPRLTSSASVAAVAGVVLTLVVGAAVYSRERTRDVEARGRFADHQAAFRDAQSFLDDQTRSEGRLDERLAKLRGVLDTYGVSDDPFVSEDWRHMAAYRRLPEADRDQVCGNVGETFFLMAQVALLQASEGDGAGRAAQLTRANNWHALAASYGAHRLPRAIGEQRVTLMELKGDHAAAERGRAEAESIPLDLARDLYLAGSQLTRNGRHLESLKLLQKATQADPENFSAWFLRGTAHLALEQNDLAAMCFGACVALRPDFAPAWMNRGLAFFRMRHYDAGRDDYDRALKLDPKLTEAYIQRGQLREAVGDSAGAIGDYTQALETGTAPARAYFKRATAKFRAGDRDGAKADREAGFQVTPTDELSWVARAENRWTEDPTGALADADEALKENGRSVFALQMKAAILSEGLKRPEDALKVLDRAVELHPDYVPARAGRGVLLARAGKREEALRDARDALRRDTHASNLYQVGCIYALTAKTHPDDKREARKLLWDGLKTGFALDIVDTDTDLDSLRDDQDFKALVADAKALNAPRSEKR</sequence>
<protein>
    <submittedName>
        <fullName evidence="8">Tetratricopeptide repeat protein</fullName>
    </submittedName>
</protein>
<evidence type="ECO:0000256" key="6">
    <source>
        <dbReference type="PROSITE-ProRule" id="PRU10141"/>
    </source>
</evidence>
<dbReference type="Pfam" id="PF13432">
    <property type="entry name" value="TPR_16"/>
    <property type="match status" value="2"/>
</dbReference>
<dbReference type="SMART" id="SM00028">
    <property type="entry name" value="TPR"/>
    <property type="match status" value="7"/>
</dbReference>
<dbReference type="PROSITE" id="PS50005">
    <property type="entry name" value="TPR"/>
    <property type="match status" value="1"/>
</dbReference>
<dbReference type="OrthoDB" id="6111975at2"/>
<dbReference type="CDD" id="cd14014">
    <property type="entry name" value="STKc_PknB_like"/>
    <property type="match status" value="1"/>
</dbReference>
<feature type="domain" description="Protein kinase" evidence="7">
    <location>
        <begin position="208"/>
        <end position="532"/>
    </location>
</feature>
<dbReference type="SUPFAM" id="SSF48452">
    <property type="entry name" value="TPR-like"/>
    <property type="match status" value="1"/>
</dbReference>
<dbReference type="PANTHER" id="PTHR43289">
    <property type="entry name" value="MITOGEN-ACTIVATED PROTEIN KINASE KINASE KINASE 20-RELATED"/>
    <property type="match status" value="1"/>
</dbReference>
<dbReference type="InterPro" id="IPR008271">
    <property type="entry name" value="Ser/Thr_kinase_AS"/>
</dbReference>
<dbReference type="KEGG" id="gog:C1280_18885"/>
<dbReference type="RefSeq" id="WP_010039698.1">
    <property type="nucleotide sequence ID" value="NZ_CP025958.1"/>
</dbReference>
<proteinExistence type="predicted"/>
<dbReference type="PROSITE" id="PS00108">
    <property type="entry name" value="PROTEIN_KINASE_ST"/>
    <property type="match status" value="1"/>
</dbReference>
<dbReference type="Pfam" id="PF00515">
    <property type="entry name" value="TPR_1"/>
    <property type="match status" value="1"/>
</dbReference>
<dbReference type="InterPro" id="IPR019734">
    <property type="entry name" value="TPR_rpt"/>
</dbReference>
<keyword evidence="4 6" id="KW-0067">ATP-binding</keyword>
<evidence type="ECO:0000256" key="1">
    <source>
        <dbReference type="ARBA" id="ARBA00022679"/>
    </source>
</evidence>
<dbReference type="InterPro" id="IPR017441">
    <property type="entry name" value="Protein_kinase_ATP_BS"/>
</dbReference>
<evidence type="ECO:0000256" key="4">
    <source>
        <dbReference type="ARBA" id="ARBA00022840"/>
    </source>
</evidence>
<dbReference type="PROSITE" id="PS00107">
    <property type="entry name" value="PROTEIN_KINASE_ATP"/>
    <property type="match status" value="1"/>
</dbReference>
<evidence type="ECO:0000313" key="9">
    <source>
        <dbReference type="Proteomes" id="UP000245802"/>
    </source>
</evidence>
<dbReference type="Gene3D" id="1.10.510.10">
    <property type="entry name" value="Transferase(Phosphotransferase) domain 1"/>
    <property type="match status" value="2"/>
</dbReference>
<evidence type="ECO:0000256" key="2">
    <source>
        <dbReference type="ARBA" id="ARBA00022741"/>
    </source>
</evidence>
<evidence type="ECO:0000313" key="8">
    <source>
        <dbReference type="EMBL" id="AWM38842.1"/>
    </source>
</evidence>